<dbReference type="Proteomes" id="UP000326178">
    <property type="component" value="Chromosome"/>
</dbReference>
<reference evidence="2 3" key="1">
    <citation type="submission" date="2017-09" db="EMBL/GenBank/DDBJ databases">
        <authorList>
            <person name="Lee N."/>
            <person name="Cho B.-K."/>
        </authorList>
    </citation>
    <scope>NUCLEOTIDE SEQUENCE [LARGE SCALE GENOMIC DNA]</scope>
    <source>
        <strain evidence="2 3">ATCC 12769</strain>
    </source>
</reference>
<dbReference type="AlphaFoldDB" id="A0A5J6F3F0"/>
<dbReference type="OrthoDB" id="3698435at2"/>
<dbReference type="InterPro" id="IPR045937">
    <property type="entry name" value="DUF6357"/>
</dbReference>
<dbReference type="Pfam" id="PF19884">
    <property type="entry name" value="DUF6357"/>
    <property type="match status" value="1"/>
</dbReference>
<gene>
    <name evidence="2" type="ORF">CP967_00130</name>
</gene>
<evidence type="ECO:0000313" key="3">
    <source>
        <dbReference type="Proteomes" id="UP000326178"/>
    </source>
</evidence>
<feature type="region of interest" description="Disordered" evidence="1">
    <location>
        <begin position="265"/>
        <end position="289"/>
    </location>
</feature>
<evidence type="ECO:0000313" key="2">
    <source>
        <dbReference type="EMBL" id="QEU70583.1"/>
    </source>
</evidence>
<dbReference type="EMBL" id="CP023702">
    <property type="protein sequence ID" value="QEU70583.1"/>
    <property type="molecule type" value="Genomic_DNA"/>
</dbReference>
<dbReference type="RefSeq" id="WP_150485943.1">
    <property type="nucleotide sequence ID" value="NZ_BMUV01000011.1"/>
</dbReference>
<proteinExistence type="predicted"/>
<dbReference type="KEGG" id="snk:CP967_00130"/>
<accession>A0A5J6F3F0</accession>
<organism evidence="2 3">
    <name type="scientific">Streptomyces nitrosporeus</name>
    <dbReference type="NCBI Taxonomy" id="28894"/>
    <lineage>
        <taxon>Bacteria</taxon>
        <taxon>Bacillati</taxon>
        <taxon>Actinomycetota</taxon>
        <taxon>Actinomycetes</taxon>
        <taxon>Kitasatosporales</taxon>
        <taxon>Streptomycetaceae</taxon>
        <taxon>Streptomyces</taxon>
    </lineage>
</organism>
<evidence type="ECO:0000256" key="1">
    <source>
        <dbReference type="SAM" id="MobiDB-lite"/>
    </source>
</evidence>
<protein>
    <submittedName>
        <fullName evidence="2">CchlT</fullName>
    </submittedName>
</protein>
<feature type="region of interest" description="Disordered" evidence="1">
    <location>
        <begin position="412"/>
        <end position="435"/>
    </location>
</feature>
<sequence>MRDIVFTRRSGWGVEVIREGGELRLMLGGGADANHEPRTFTFPIGEAHLSVIREDLARHLLLWSAVLPLCDAAGTRGRLDENAAVALLDPILLSPPADVDTLFRHIRWDRGRLIAHGADIGLLERGQVCAAMRGATEASDGKRAQEYHADRRRAVRGVVLAPLDAAVLRYTGQYLHGATIPGRIPDAVDPALLPEVMRVIATAEQACAGMRIGLDPRRGKRATDKRAWERMAATAGTAVRRAYPDLVDDAVRTVGFLICSEAAGRSRSTPVEDDEEAAGDHPGAGGEARKTALSFTDDKGVEKKWRAGASRTATAEFWEFVGDRSAADNEVFTIEDEEMGEGIQLHFYADSAARVTTVHKAEGGSDPEYRVEYSLVDGIEGYRNLVSVFVRGGCAALGQHGFWMPDAAELERARRHRDAGQPSAAGPRTGRRQDL</sequence>
<name>A0A5J6F3F0_9ACTN</name>
<keyword evidence="3" id="KW-1185">Reference proteome</keyword>